<protein>
    <recommendedName>
        <fullName evidence="3">BTB domain-containing protein</fullName>
    </recommendedName>
</protein>
<dbReference type="EMBL" id="MU004361">
    <property type="protein sequence ID" value="KAF2654610.1"/>
    <property type="molecule type" value="Genomic_DNA"/>
</dbReference>
<dbReference type="PANTHER" id="PTHR47843">
    <property type="entry name" value="BTB DOMAIN-CONTAINING PROTEIN-RELATED"/>
    <property type="match status" value="1"/>
</dbReference>
<evidence type="ECO:0000313" key="2">
    <source>
        <dbReference type="Proteomes" id="UP000799324"/>
    </source>
</evidence>
<dbReference type="AlphaFoldDB" id="A0A6A6T4B2"/>
<gene>
    <name evidence="1" type="ORF">K491DRAFT_716975</name>
</gene>
<dbReference type="OrthoDB" id="1022638at2759"/>
<accession>A0A6A6T4B2</accession>
<reference evidence="1" key="1">
    <citation type="journal article" date="2020" name="Stud. Mycol.">
        <title>101 Dothideomycetes genomes: a test case for predicting lifestyles and emergence of pathogens.</title>
        <authorList>
            <person name="Haridas S."/>
            <person name="Albert R."/>
            <person name="Binder M."/>
            <person name="Bloem J."/>
            <person name="Labutti K."/>
            <person name="Salamov A."/>
            <person name="Andreopoulos B."/>
            <person name="Baker S."/>
            <person name="Barry K."/>
            <person name="Bills G."/>
            <person name="Bluhm B."/>
            <person name="Cannon C."/>
            <person name="Castanera R."/>
            <person name="Culley D."/>
            <person name="Daum C."/>
            <person name="Ezra D."/>
            <person name="Gonzalez J."/>
            <person name="Henrissat B."/>
            <person name="Kuo A."/>
            <person name="Liang C."/>
            <person name="Lipzen A."/>
            <person name="Lutzoni F."/>
            <person name="Magnuson J."/>
            <person name="Mondo S."/>
            <person name="Nolan M."/>
            <person name="Ohm R."/>
            <person name="Pangilinan J."/>
            <person name="Park H.-J."/>
            <person name="Ramirez L."/>
            <person name="Alfaro M."/>
            <person name="Sun H."/>
            <person name="Tritt A."/>
            <person name="Yoshinaga Y."/>
            <person name="Zwiers L.-H."/>
            <person name="Turgeon B."/>
            <person name="Goodwin S."/>
            <person name="Spatafora J."/>
            <person name="Crous P."/>
            <person name="Grigoriev I."/>
        </authorList>
    </citation>
    <scope>NUCLEOTIDE SEQUENCE</scope>
    <source>
        <strain evidence="1">CBS 122681</strain>
    </source>
</reference>
<evidence type="ECO:0000313" key="1">
    <source>
        <dbReference type="EMBL" id="KAF2654610.1"/>
    </source>
</evidence>
<organism evidence="1 2">
    <name type="scientific">Lophiostoma macrostomum CBS 122681</name>
    <dbReference type="NCBI Taxonomy" id="1314788"/>
    <lineage>
        <taxon>Eukaryota</taxon>
        <taxon>Fungi</taxon>
        <taxon>Dikarya</taxon>
        <taxon>Ascomycota</taxon>
        <taxon>Pezizomycotina</taxon>
        <taxon>Dothideomycetes</taxon>
        <taxon>Pleosporomycetidae</taxon>
        <taxon>Pleosporales</taxon>
        <taxon>Lophiostomataceae</taxon>
        <taxon>Lophiostoma</taxon>
    </lineage>
</organism>
<evidence type="ECO:0008006" key="3">
    <source>
        <dbReference type="Google" id="ProtNLM"/>
    </source>
</evidence>
<keyword evidence="2" id="KW-1185">Reference proteome</keyword>
<dbReference type="Proteomes" id="UP000799324">
    <property type="component" value="Unassembled WGS sequence"/>
</dbReference>
<proteinExistence type="predicted"/>
<name>A0A6A6T4B2_9PLEO</name>
<dbReference type="PANTHER" id="PTHR47843:SF2">
    <property type="entry name" value="BTB DOMAIN-CONTAINING PROTEIN"/>
    <property type="match status" value="1"/>
</dbReference>
<sequence length="294" mass="33085">MGATPTPSPTVRLPPRFGSSTFVSEAKLKPPSMADTKETPFVSVKKEATSPLPKEGGRFAHDQIMDFGTEVKAVRVGLEENHIYYTVHESLLRRTSVFRDQLRNSESTPLQIGVLLLPYAKPSAFGIYVQWLYSGRLHTKMKKSPSVTDPLHQREWFKLVDGYLIGERMADAEFRDTIMDAMLEWCKEATIQDQKVLLDNVGDIYSSCATGSPLRQLVSDVSAWHFDDATIQEMRIDNEVALPYDFVLDTLSKLSTRMQGTGRSPFGTRSPIEGGRGTCRYHCHGDKACYRQIE</sequence>